<gene>
    <name evidence="1" type="ORF">APE01nite_13400</name>
</gene>
<sequence length="159" mass="16855">MSPVSGSHTAPVAPPALHLPASRARKIARLAPALMVALAGFLSLPPAARAEEDGVAPRDTEANILLHKELAVLHFKPEASSNACIDALKELHATQDVLKKEQDDNRTRDLTVAEDVLDSDVETASERCAPDARALCMAPNPSPALVRACEAIDSLPEND</sequence>
<dbReference type="Proteomes" id="UP000317730">
    <property type="component" value="Unassembled WGS sequence"/>
</dbReference>
<name>A0A4Y3TUT1_9PROT</name>
<proteinExistence type="predicted"/>
<reference evidence="1 2" key="1">
    <citation type="submission" date="2019-06" db="EMBL/GenBank/DDBJ databases">
        <title>Whole genome shotgun sequence of Acetobacter peroxydans NBRC 13755.</title>
        <authorList>
            <person name="Hosoyama A."/>
            <person name="Uohara A."/>
            <person name="Ohji S."/>
            <person name="Ichikawa N."/>
        </authorList>
    </citation>
    <scope>NUCLEOTIDE SEQUENCE [LARGE SCALE GENOMIC DNA]</scope>
    <source>
        <strain evidence="1 2">NBRC 13755</strain>
    </source>
</reference>
<dbReference type="EMBL" id="BJMV01000006">
    <property type="protein sequence ID" value="GEB85543.1"/>
    <property type="molecule type" value="Genomic_DNA"/>
</dbReference>
<evidence type="ECO:0000313" key="2">
    <source>
        <dbReference type="Proteomes" id="UP000317730"/>
    </source>
</evidence>
<protein>
    <submittedName>
        <fullName evidence="1">Uncharacterized protein</fullName>
    </submittedName>
</protein>
<dbReference type="AlphaFoldDB" id="A0A4Y3TUT1"/>
<keyword evidence="2" id="KW-1185">Reference proteome</keyword>
<accession>A0A4Y3TUT1</accession>
<evidence type="ECO:0000313" key="1">
    <source>
        <dbReference type="EMBL" id="GEB85543.1"/>
    </source>
</evidence>
<comment type="caution">
    <text evidence="1">The sequence shown here is derived from an EMBL/GenBank/DDBJ whole genome shotgun (WGS) entry which is preliminary data.</text>
</comment>
<dbReference type="RefSeq" id="WP_148791345.1">
    <property type="nucleotide sequence ID" value="NZ_BJMV01000006.1"/>
</dbReference>
<organism evidence="1 2">
    <name type="scientific">Acetobacter peroxydans</name>
    <dbReference type="NCBI Taxonomy" id="104098"/>
    <lineage>
        <taxon>Bacteria</taxon>
        <taxon>Pseudomonadati</taxon>
        <taxon>Pseudomonadota</taxon>
        <taxon>Alphaproteobacteria</taxon>
        <taxon>Acetobacterales</taxon>
        <taxon>Acetobacteraceae</taxon>
        <taxon>Acetobacter</taxon>
    </lineage>
</organism>